<proteinExistence type="inferred from homology"/>
<dbReference type="Pfam" id="PF01841">
    <property type="entry name" value="Transglut_core"/>
    <property type="match status" value="1"/>
</dbReference>
<evidence type="ECO:0000256" key="8">
    <source>
        <dbReference type="ARBA" id="ARBA00023136"/>
    </source>
</evidence>
<evidence type="ECO:0000256" key="13">
    <source>
        <dbReference type="ARBA" id="ARBA00024222"/>
    </source>
</evidence>
<dbReference type="SUPFAM" id="SSF54001">
    <property type="entry name" value="Cysteine proteinases"/>
    <property type="match status" value="2"/>
</dbReference>
<evidence type="ECO:0000256" key="2">
    <source>
        <dbReference type="ARBA" id="ARBA00004635"/>
    </source>
</evidence>
<dbReference type="Pfam" id="PF00927">
    <property type="entry name" value="Transglut_C"/>
    <property type="match status" value="4"/>
</dbReference>
<organism evidence="22 23">
    <name type="scientific">Scleropages formosus</name>
    <name type="common">Asian bonytongue</name>
    <name type="synonym">Osteoglossum formosum</name>
    <dbReference type="NCBI Taxonomy" id="113540"/>
    <lineage>
        <taxon>Eukaryota</taxon>
        <taxon>Metazoa</taxon>
        <taxon>Chordata</taxon>
        <taxon>Craniata</taxon>
        <taxon>Vertebrata</taxon>
        <taxon>Euteleostomi</taxon>
        <taxon>Actinopterygii</taxon>
        <taxon>Neopterygii</taxon>
        <taxon>Teleostei</taxon>
        <taxon>Osteoglossocephala</taxon>
        <taxon>Osteoglossomorpha</taxon>
        <taxon>Osteoglossiformes</taxon>
        <taxon>Osteoglossidae</taxon>
        <taxon>Scleropages</taxon>
    </lineage>
</organism>
<dbReference type="STRING" id="113540.ENSSFOP00015021170"/>
<dbReference type="InterPro" id="IPR014756">
    <property type="entry name" value="Ig_E-set"/>
</dbReference>
<dbReference type="InterPro" id="IPR036238">
    <property type="entry name" value="Transglutaminase_C_sf"/>
</dbReference>
<protein>
    <recommendedName>
        <fullName evidence="15">Protein-glutamine gamma-glutamyltransferase K</fullName>
        <ecNumber evidence="13">2.3.2.13</ecNumber>
    </recommendedName>
    <alternativeName>
        <fullName evidence="18">Epidermal TGase</fullName>
    </alternativeName>
    <alternativeName>
        <fullName evidence="17">Transglutaminase K</fullName>
    </alternativeName>
    <alternativeName>
        <fullName evidence="16">Transglutaminase-1</fullName>
    </alternativeName>
</protein>
<comment type="caution">
    <text evidence="22">The sequence shown here is derived from an EMBL/GenBank/DDBJ whole genome shotgun (WGS) entry which is preliminary data.</text>
</comment>
<evidence type="ECO:0000256" key="9">
    <source>
        <dbReference type="ARBA" id="ARBA00023139"/>
    </source>
</evidence>
<dbReference type="Pfam" id="PF00868">
    <property type="entry name" value="Transglut_N"/>
    <property type="match status" value="1"/>
</dbReference>
<keyword evidence="5" id="KW-0808">Transferase</keyword>
<evidence type="ECO:0000256" key="19">
    <source>
        <dbReference type="ARBA" id="ARBA00045815"/>
    </source>
</evidence>
<dbReference type="Proteomes" id="UP000034805">
    <property type="component" value="Unassembled WGS sequence"/>
</dbReference>
<evidence type="ECO:0000256" key="7">
    <source>
        <dbReference type="ARBA" id="ARBA00022837"/>
    </source>
</evidence>
<keyword evidence="7" id="KW-0106">Calcium</keyword>
<evidence type="ECO:0000256" key="17">
    <source>
        <dbReference type="ARBA" id="ARBA00041726"/>
    </source>
</evidence>
<evidence type="ECO:0000259" key="21">
    <source>
        <dbReference type="SMART" id="SM00460"/>
    </source>
</evidence>
<dbReference type="Gene3D" id="3.90.260.10">
    <property type="entry name" value="Transglutaminase-like"/>
    <property type="match status" value="2"/>
</dbReference>
<dbReference type="GO" id="GO:0003810">
    <property type="term" value="F:protein-glutamine gamma-glutamyltransferase activity"/>
    <property type="evidence" value="ECO:0007669"/>
    <property type="project" value="UniProtKB-EC"/>
</dbReference>
<evidence type="ECO:0000256" key="12">
    <source>
        <dbReference type="ARBA" id="ARBA00023315"/>
    </source>
</evidence>
<dbReference type="InterPro" id="IPR036985">
    <property type="entry name" value="Transglutaminase-like_sf"/>
</dbReference>
<reference evidence="22 23" key="1">
    <citation type="submission" date="2015-08" db="EMBL/GenBank/DDBJ databases">
        <title>The genome of the Asian arowana (Scleropages formosus).</title>
        <authorList>
            <person name="Tan M.H."/>
            <person name="Gan H.M."/>
            <person name="Croft L.J."/>
            <person name="Austin C.M."/>
        </authorList>
    </citation>
    <scope>NUCLEOTIDE SEQUENCE [LARGE SCALE GENOMIC DNA]</scope>
    <source>
        <strain evidence="22">Aro1</strain>
    </source>
</reference>
<dbReference type="InterPro" id="IPR013808">
    <property type="entry name" value="Transglutaminase_AS"/>
</dbReference>
<dbReference type="GO" id="GO:0016020">
    <property type="term" value="C:membrane"/>
    <property type="evidence" value="ECO:0007669"/>
    <property type="project" value="UniProtKB-SubCell"/>
</dbReference>
<evidence type="ECO:0000256" key="18">
    <source>
        <dbReference type="ARBA" id="ARBA00043229"/>
    </source>
</evidence>
<comment type="subcellular location">
    <subcellularLocation>
        <location evidence="2">Membrane</location>
        <topology evidence="2">Lipid-anchor</topology>
    </subcellularLocation>
</comment>
<evidence type="ECO:0000256" key="3">
    <source>
        <dbReference type="ARBA" id="ARBA00005968"/>
    </source>
</evidence>
<gene>
    <name evidence="22" type="ORF">Z043_121216</name>
</gene>
<feature type="domain" description="Transglutaminase-like" evidence="21">
    <location>
        <begin position="601"/>
        <end position="694"/>
    </location>
</feature>
<comment type="function">
    <text evidence="19">Catalyzes the cross-linking of proteins and the conjugation of polyamines to proteins. Responsible for cross-linking epidermal proteins during formation of the stratum corneum. Involved in cell proliferation.</text>
</comment>
<dbReference type="PANTHER" id="PTHR11590">
    <property type="entry name" value="PROTEIN-GLUTAMINE GAMMA-GLUTAMYLTRANSFERASE"/>
    <property type="match status" value="1"/>
</dbReference>
<dbReference type="GO" id="GO:0031424">
    <property type="term" value="P:keratinization"/>
    <property type="evidence" value="ECO:0007669"/>
    <property type="project" value="UniProtKB-KW"/>
</dbReference>
<accession>A0A0P7WI12</accession>
<dbReference type="InterPro" id="IPR008958">
    <property type="entry name" value="Transglutaminase_C"/>
</dbReference>
<evidence type="ECO:0000313" key="22">
    <source>
        <dbReference type="EMBL" id="KPP60758.1"/>
    </source>
</evidence>
<evidence type="ECO:0000256" key="6">
    <source>
        <dbReference type="ARBA" id="ARBA00022723"/>
    </source>
</evidence>
<dbReference type="GO" id="GO:0046872">
    <property type="term" value="F:metal ion binding"/>
    <property type="evidence" value="ECO:0007669"/>
    <property type="project" value="UniProtKB-KW"/>
</dbReference>
<evidence type="ECO:0000256" key="11">
    <source>
        <dbReference type="ARBA" id="ARBA00023288"/>
    </source>
</evidence>
<dbReference type="EMBL" id="JARO02010369">
    <property type="protein sequence ID" value="KPP60758.1"/>
    <property type="molecule type" value="Genomic_DNA"/>
</dbReference>
<dbReference type="FunFam" id="2.60.40.10:FF:000090">
    <property type="entry name" value="Protein-glutamine gamma-glutamyltransferase 2"/>
    <property type="match status" value="2"/>
</dbReference>
<dbReference type="FunFam" id="2.60.40.10:FF:001143">
    <property type="entry name" value="Protein-glutamine gamma-glutamyltransferase K"/>
    <property type="match status" value="1"/>
</dbReference>
<keyword evidence="10" id="KW-0417">Keratinization</keyword>
<evidence type="ECO:0000313" key="23">
    <source>
        <dbReference type="Proteomes" id="UP000034805"/>
    </source>
</evidence>
<dbReference type="PANTHER" id="PTHR11590:SF49">
    <property type="entry name" value="PROTEIN-GLUTAMINE GAMMA-GLUTAMYLTRANSFERASE K"/>
    <property type="match status" value="1"/>
</dbReference>
<evidence type="ECO:0000256" key="5">
    <source>
        <dbReference type="ARBA" id="ARBA00022679"/>
    </source>
</evidence>
<keyword evidence="6" id="KW-0479">Metal-binding</keyword>
<dbReference type="GO" id="GO:0007399">
    <property type="term" value="P:nervous system development"/>
    <property type="evidence" value="ECO:0007669"/>
    <property type="project" value="UniProtKB-ARBA"/>
</dbReference>
<evidence type="ECO:0000256" key="16">
    <source>
        <dbReference type="ARBA" id="ARBA00041651"/>
    </source>
</evidence>
<evidence type="ECO:0000256" key="4">
    <source>
        <dbReference type="ARBA" id="ARBA00022553"/>
    </source>
</evidence>
<feature type="non-terminal residue" evidence="22">
    <location>
        <position position="1"/>
    </location>
</feature>
<dbReference type="InterPro" id="IPR050779">
    <property type="entry name" value="Transglutaminase"/>
</dbReference>
<comment type="subunit">
    <text evidence="14">Interacts with PLAAT4.</text>
</comment>
<dbReference type="SMART" id="SM00460">
    <property type="entry name" value="TGc"/>
    <property type="match status" value="1"/>
</dbReference>
<dbReference type="InterPro" id="IPR038765">
    <property type="entry name" value="Papain-like_cys_pep_sf"/>
</dbReference>
<evidence type="ECO:0000256" key="10">
    <source>
        <dbReference type="ARBA" id="ARBA00023249"/>
    </source>
</evidence>
<evidence type="ECO:0000256" key="15">
    <source>
        <dbReference type="ARBA" id="ARBA00040559"/>
    </source>
</evidence>
<dbReference type="FunFam" id="2.60.40.10:FF:000171">
    <property type="entry name" value="protein-glutamine gamma-glutamyltransferase 6"/>
    <property type="match status" value="2"/>
</dbReference>
<dbReference type="InterPro" id="IPR001102">
    <property type="entry name" value="Transglutaminase_N"/>
</dbReference>
<dbReference type="InterPro" id="IPR013783">
    <property type="entry name" value="Ig-like_fold"/>
</dbReference>
<keyword evidence="8" id="KW-0472">Membrane</keyword>
<dbReference type="InterPro" id="IPR002931">
    <property type="entry name" value="Transglutaminase-like"/>
</dbReference>
<sequence>HFDIQISHLQVNSDKIYWQRNPDGTFSQIHSEKNTVGHCIITKAVGSHDSNDITLLYKHEEGENETVSFGDCPIHSSEEERIAVEIACRYGSKPEVYATPTAEDVSLEVIMDGEGPCMGGDAELSITLQNKSAEPRTATLHSQVTVMYYTGVLKATIKKDSIPVKLSSAEVKTLDWVLQYQDYKDQLVDQAALMLTLSGRVSETQQVLATQYSFRLRTPDLHITPVGDAVVGKEMEAKISFTNPLPRILKNVTVRVEGLGLQSVRQIPVGDVGSHATVTLTECFTPMLPGPRKLLASLDCRQLTQVHGVADIIIDPKPENVETAGPSRGDKDKLQGVTLTILSVDLLKTKEGQNRQEHHTDSFHSDNLIVRRGQSFQMWIELSQPFDKNTDELHLELNLGPIPLVSKGTQIIVSLVEEPEGKLWEAKIIEHKDNRIKLSVSSPPTALIGQYRLTVVAQSPKGVAKSTYDPNNDIYMLFNPWCEDDTVYMENEGERTEYILNDVGRLYYGTVNQIGARTWNFGQFADGVLKACFYVLDKTNIPFHGRADPVNVARVISAIVNSLDDNGVLEGNWSGDYFGGTAPTSWTGSVDILKKYHSENGTPVKYGQCWVFSGVTTTVLRCLGIPCRSVTNFSSAHDTDDSMTIDVYFDEKMHPIDAFNTDSIWNFHVWNDCWMARPDLPSGMGGWQAVDSTPQESSQGMFCCGPAPINAIRSGEVFHKYDAHFVFAEVSSDKIYWQRKENGKFRLIHTEKDVVGCCILTKAVGSCDSNDITLLYKYPEGSEEERIAVETAISYGTKSVVYNTSTPKDVSLEVAVKGDGPRMGEDAQLVIKLQNNSTKPRNTNLHSEVAVMYYTGVLKATIKKENIPAKLNPGEVKTLNWVLRYQDYKNQLVDQAALMLTLSGQVKETQQILATQYNFRLRTPDLIITPLGNAVVGKEMTANITFSNPLPQTLKNITVLVEGLGLQSAQKMAVRDVDPCSTVTWTVSFVPTLSGPRKLLASLNCHQLTQVHGVADIIERAPYSRVTGRAGGSRWTLCSMGLWAQPRDSDIALKPTSPLQEAPEQTGFRSWVQIAFRTMTSNSCLGPAARITAKGLKSETMENVTFSQRGSFGRLSSVPSATGCGFSGKPQGSARIRPRARLHCSMEVTNFSSARLASLGKRGRELRPNPSRSKAMIGRERLRGSRLRIQRPTPPPNPWIITRGVFETRKGEQEGADGNKYN</sequence>
<dbReference type="Gene3D" id="2.60.40.10">
    <property type="entry name" value="Immunoglobulins"/>
    <property type="match status" value="5"/>
</dbReference>
<evidence type="ECO:0000256" key="14">
    <source>
        <dbReference type="ARBA" id="ARBA00038573"/>
    </source>
</evidence>
<evidence type="ECO:0000256" key="1">
    <source>
        <dbReference type="ARBA" id="ARBA00001913"/>
    </source>
</evidence>
<dbReference type="SUPFAM" id="SSF49309">
    <property type="entry name" value="Transglutaminase, two C-terminal domains"/>
    <property type="match status" value="4"/>
</dbReference>
<comment type="similarity">
    <text evidence="3">Belongs to the transglutaminase superfamily. Transglutaminase family.</text>
</comment>
<keyword evidence="11" id="KW-0449">Lipoprotein</keyword>
<evidence type="ECO:0000256" key="20">
    <source>
        <dbReference type="ARBA" id="ARBA00051843"/>
    </source>
</evidence>
<dbReference type="FunFam" id="3.90.260.10:FF:000001">
    <property type="entry name" value="Protein-glutamine gamma-glutamyltransferase 2"/>
    <property type="match status" value="1"/>
</dbReference>
<dbReference type="EC" id="2.3.2.13" evidence="13"/>
<name>A0A0P7WI12_SCLFO</name>
<keyword evidence="4" id="KW-0597">Phosphoprotein</keyword>
<comment type="catalytic activity">
    <reaction evidence="20">
        <text>L-glutaminyl-[protein] + L-lysyl-[protein] = [protein]-L-lysyl-N(6)-5-L-glutamyl-[protein] + NH4(+)</text>
        <dbReference type="Rhea" id="RHEA:54816"/>
        <dbReference type="Rhea" id="RHEA-COMP:9752"/>
        <dbReference type="Rhea" id="RHEA-COMP:10207"/>
        <dbReference type="Rhea" id="RHEA-COMP:14005"/>
        <dbReference type="ChEBI" id="CHEBI:28938"/>
        <dbReference type="ChEBI" id="CHEBI:29969"/>
        <dbReference type="ChEBI" id="CHEBI:30011"/>
        <dbReference type="ChEBI" id="CHEBI:138370"/>
        <dbReference type="EC" id="2.3.2.13"/>
    </reaction>
</comment>
<dbReference type="PROSITE" id="PS00547">
    <property type="entry name" value="TRANSGLUTAMINASES"/>
    <property type="match status" value="1"/>
</dbReference>
<comment type="cofactor">
    <cofactor evidence="1">
        <name>Ca(2+)</name>
        <dbReference type="ChEBI" id="CHEBI:29108"/>
    </cofactor>
</comment>
<dbReference type="SUPFAM" id="SSF81296">
    <property type="entry name" value="E set domains"/>
    <property type="match status" value="1"/>
</dbReference>
<keyword evidence="12" id="KW-0012">Acyltransferase</keyword>
<dbReference type="AlphaFoldDB" id="A0A0P7WI12"/>
<keyword evidence="9" id="KW-0564">Palmitate</keyword>